<reference evidence="2" key="1">
    <citation type="journal article" date="2017" name="Nature">
        <title>The sunflower genome provides insights into oil metabolism, flowering and Asterid evolution.</title>
        <authorList>
            <person name="Badouin H."/>
            <person name="Gouzy J."/>
            <person name="Grassa C.J."/>
            <person name="Murat F."/>
            <person name="Staton S.E."/>
            <person name="Cottret L."/>
            <person name="Lelandais-Briere C."/>
            <person name="Owens G.L."/>
            <person name="Carrere S."/>
            <person name="Mayjonade B."/>
            <person name="Legrand L."/>
            <person name="Gill N."/>
            <person name="Kane N.C."/>
            <person name="Bowers J.E."/>
            <person name="Hubner S."/>
            <person name="Bellec A."/>
            <person name="Berard A."/>
            <person name="Berges H."/>
            <person name="Blanchet N."/>
            <person name="Boniface M.C."/>
            <person name="Brunel D."/>
            <person name="Catrice O."/>
            <person name="Chaidir N."/>
            <person name="Claudel C."/>
            <person name="Donnadieu C."/>
            <person name="Faraut T."/>
            <person name="Fievet G."/>
            <person name="Helmstetter N."/>
            <person name="King M."/>
            <person name="Knapp S.J."/>
            <person name="Lai Z."/>
            <person name="Le Paslier M.C."/>
            <person name="Lippi Y."/>
            <person name="Lorenzon L."/>
            <person name="Mandel J.R."/>
            <person name="Marage G."/>
            <person name="Marchand G."/>
            <person name="Marquand E."/>
            <person name="Bret-Mestries E."/>
            <person name="Morien E."/>
            <person name="Nambeesan S."/>
            <person name="Nguyen T."/>
            <person name="Pegot-Espagnet P."/>
            <person name="Pouilly N."/>
            <person name="Raftis F."/>
            <person name="Sallet E."/>
            <person name="Schiex T."/>
            <person name="Thomas J."/>
            <person name="Vandecasteele C."/>
            <person name="Vares D."/>
            <person name="Vear F."/>
            <person name="Vautrin S."/>
            <person name="Crespi M."/>
            <person name="Mangin B."/>
            <person name="Burke J.M."/>
            <person name="Salse J."/>
            <person name="Munos S."/>
            <person name="Vincourt P."/>
            <person name="Rieseberg L.H."/>
            <person name="Langlade N.B."/>
        </authorList>
    </citation>
    <scope>NUCLEOTIDE SEQUENCE</scope>
    <source>
        <tissue evidence="2">Leaves</tissue>
    </source>
</reference>
<feature type="transmembrane region" description="Helical" evidence="1">
    <location>
        <begin position="55"/>
        <end position="80"/>
    </location>
</feature>
<proteinExistence type="predicted"/>
<protein>
    <submittedName>
        <fullName evidence="2">Uncharacterized protein</fullName>
    </submittedName>
</protein>
<keyword evidence="1" id="KW-0472">Membrane</keyword>
<keyword evidence="1" id="KW-1133">Transmembrane helix</keyword>
<evidence type="ECO:0000313" key="3">
    <source>
        <dbReference type="Proteomes" id="UP000215914"/>
    </source>
</evidence>
<keyword evidence="3" id="KW-1185">Reference proteome</keyword>
<evidence type="ECO:0000256" key="1">
    <source>
        <dbReference type="SAM" id="Phobius"/>
    </source>
</evidence>
<dbReference type="Gramene" id="mRNA:HanXRQr2_Chr17g0825621">
    <property type="protein sequence ID" value="mRNA:HanXRQr2_Chr17g0825621"/>
    <property type="gene ID" value="HanXRQr2_Chr17g0825621"/>
</dbReference>
<gene>
    <name evidence="2" type="ORF">HanXRQr2_Chr17g0825621</name>
</gene>
<reference evidence="2" key="2">
    <citation type="submission" date="2020-06" db="EMBL/GenBank/DDBJ databases">
        <title>Helianthus annuus Genome sequencing and assembly Release 2.</title>
        <authorList>
            <person name="Gouzy J."/>
            <person name="Langlade N."/>
            <person name="Munos S."/>
        </authorList>
    </citation>
    <scope>NUCLEOTIDE SEQUENCE</scope>
    <source>
        <tissue evidence="2">Leaves</tissue>
    </source>
</reference>
<dbReference type="EMBL" id="MNCJ02000332">
    <property type="protein sequence ID" value="KAF5757350.1"/>
    <property type="molecule type" value="Genomic_DNA"/>
</dbReference>
<evidence type="ECO:0000313" key="2">
    <source>
        <dbReference type="EMBL" id="KAF5757350.1"/>
    </source>
</evidence>
<accession>A0A9K3DL92</accession>
<dbReference type="AlphaFoldDB" id="A0A9K3DL92"/>
<sequence length="84" mass="9820">MELNYVYSVLQNDSTLKVLLLSSLLTYSDSRVDIMKTLELSFMIVNFSTKRTFRLLMTTFVICYLLTFGICFFLTFGICFRSKL</sequence>
<comment type="caution">
    <text evidence="2">The sequence shown here is derived from an EMBL/GenBank/DDBJ whole genome shotgun (WGS) entry which is preliminary data.</text>
</comment>
<organism evidence="2 3">
    <name type="scientific">Helianthus annuus</name>
    <name type="common">Common sunflower</name>
    <dbReference type="NCBI Taxonomy" id="4232"/>
    <lineage>
        <taxon>Eukaryota</taxon>
        <taxon>Viridiplantae</taxon>
        <taxon>Streptophyta</taxon>
        <taxon>Embryophyta</taxon>
        <taxon>Tracheophyta</taxon>
        <taxon>Spermatophyta</taxon>
        <taxon>Magnoliopsida</taxon>
        <taxon>eudicotyledons</taxon>
        <taxon>Gunneridae</taxon>
        <taxon>Pentapetalae</taxon>
        <taxon>asterids</taxon>
        <taxon>campanulids</taxon>
        <taxon>Asterales</taxon>
        <taxon>Asteraceae</taxon>
        <taxon>Asteroideae</taxon>
        <taxon>Heliantheae alliance</taxon>
        <taxon>Heliantheae</taxon>
        <taxon>Helianthus</taxon>
    </lineage>
</organism>
<name>A0A9K3DL92_HELAN</name>
<keyword evidence="1" id="KW-0812">Transmembrane</keyword>
<dbReference type="Proteomes" id="UP000215914">
    <property type="component" value="Unassembled WGS sequence"/>
</dbReference>